<comment type="caution">
    <text evidence="1">The sequence shown here is derived from an EMBL/GenBank/DDBJ whole genome shotgun (WGS) entry which is preliminary data.</text>
</comment>
<protein>
    <submittedName>
        <fullName evidence="1">Uncharacterized protein</fullName>
    </submittedName>
</protein>
<reference evidence="1 2" key="1">
    <citation type="journal article" date="2022" name="Front. Cell. Infect. Microbiol.">
        <title>The Genomes of Two Strains of Taenia crassiceps the Animal Model for the Study of Human Cysticercosis.</title>
        <authorList>
            <person name="Bobes R.J."/>
            <person name="Estrada K."/>
            <person name="Rios-Valencia D.G."/>
            <person name="Calderon-Gallegos A."/>
            <person name="de la Torre P."/>
            <person name="Carrero J.C."/>
            <person name="Sanchez-Flores A."/>
            <person name="Laclette J.P."/>
        </authorList>
    </citation>
    <scope>NUCLEOTIDE SEQUENCE [LARGE SCALE GENOMIC DNA]</scope>
    <source>
        <strain evidence="1">WFUcys</strain>
    </source>
</reference>
<keyword evidence="2" id="KW-1185">Reference proteome</keyword>
<evidence type="ECO:0000313" key="1">
    <source>
        <dbReference type="EMBL" id="KAL5111239.1"/>
    </source>
</evidence>
<accession>A0ABR4QNP4</accession>
<dbReference type="EMBL" id="JAKROA010000001">
    <property type="protein sequence ID" value="KAL5111239.1"/>
    <property type="molecule type" value="Genomic_DNA"/>
</dbReference>
<organism evidence="1 2">
    <name type="scientific">Taenia crassiceps</name>
    <dbReference type="NCBI Taxonomy" id="6207"/>
    <lineage>
        <taxon>Eukaryota</taxon>
        <taxon>Metazoa</taxon>
        <taxon>Spiralia</taxon>
        <taxon>Lophotrochozoa</taxon>
        <taxon>Platyhelminthes</taxon>
        <taxon>Cestoda</taxon>
        <taxon>Eucestoda</taxon>
        <taxon>Cyclophyllidea</taxon>
        <taxon>Taeniidae</taxon>
        <taxon>Taenia</taxon>
    </lineage>
</organism>
<dbReference type="Proteomes" id="UP001651158">
    <property type="component" value="Unassembled WGS sequence"/>
</dbReference>
<gene>
    <name evidence="1" type="ORF">TcWFU_000758</name>
</gene>
<evidence type="ECO:0000313" key="2">
    <source>
        <dbReference type="Proteomes" id="UP001651158"/>
    </source>
</evidence>
<name>A0ABR4QNP4_9CEST</name>
<sequence length="122" mass="12706">MALGPRRRSGCCSCLANHLCHLGLCVGGEVIPKRPVRSVFCCATAATLVFLPKLAATPAPITTPVAVDAVGILEARLLLHPPLPAPAAVTPPLMSGVFRFASVSDLGMDDIWLLCSFLISDG</sequence>
<proteinExistence type="predicted"/>